<dbReference type="EMBL" id="SLWV01000009">
    <property type="protein sequence ID" value="TCO75239.1"/>
    <property type="molecule type" value="Genomic_DNA"/>
</dbReference>
<dbReference type="InterPro" id="IPR053046">
    <property type="entry name" value="ABC-5_transporter"/>
</dbReference>
<reference evidence="3 4" key="1">
    <citation type="submission" date="2019-03" db="EMBL/GenBank/DDBJ databases">
        <title>Genomic Encyclopedia of Type Strains, Phase IV (KMG-IV): sequencing the most valuable type-strain genomes for metagenomic binning, comparative biology and taxonomic classification.</title>
        <authorList>
            <person name="Goeker M."/>
        </authorList>
    </citation>
    <scope>NUCLEOTIDE SEQUENCE [LARGE SCALE GENOMIC DNA]</scope>
    <source>
        <strain evidence="3 4">DSM 102940</strain>
    </source>
</reference>
<protein>
    <submittedName>
        <fullName evidence="3">ABC-2 type transport system permease protein</fullName>
    </submittedName>
</protein>
<evidence type="ECO:0000313" key="3">
    <source>
        <dbReference type="EMBL" id="TCO75239.1"/>
    </source>
</evidence>
<feature type="transmembrane region" description="Helical" evidence="1">
    <location>
        <begin position="240"/>
        <end position="259"/>
    </location>
</feature>
<dbReference type="OrthoDB" id="1706490at2"/>
<keyword evidence="1" id="KW-1133">Transmembrane helix</keyword>
<sequence>MKSKMLFFNIHIVLEDLKRYWGMAVLYFLTLFFSGPLNIMSLFNNPNESPNSAIKNFLNLRHADLQMVLSIGFPILLAVLIFRYLHQNKSTTVMHSFPITRGQLFHSHNIAGVVLLLLPVVLTAVILIVLLNIHHDGSKLFEEIFTISSILKWVWFSTLTNLIVYVISVLAAMITGISLIQMILSFISIFLPIGISFLMIHNFDQLLYGFVINDRLLERSVAKIIPITSFMCNETIDSNFVLWYIFLSIALYFIAYLVYKKRHLESASDTIAFELLKPIFKYGFTFCSMILGGAYFYMIERIDSWLYIGYFMGAILGYLIAEMIIQKSIWIFKNLKGFAIYGIVILIVFTGIKFDLVGYEKRIPNIADIQSVYYGNGLYRYWSDEEDRDNHLKTAENIHLVRALHSEVIAHKDEFIQKRENRSTERIGIAYNLKNGKTLTREYDVPTEFVNTNDAISKIYESTEYKMNYYDIFHLNLNKVNYIDIDPKLKDISEPVKIVVSDEMGEMINAIKADILDETYKEFMNNKSHWADIHIIYHDKEKSLESEYRNNDIYIAWKKHDKHLSSWLKQNGYYEKSRIMPKDIDYIIIEKTSKEIKNSDSYDPMELKKELKENKNEKRLEIKDKEQMEEILVNYGVDWRDEKSYMIGIYYTNGVNDLVWMTQENAPEFVKNFFE</sequence>
<dbReference type="AlphaFoldDB" id="A0A4R2KVL0"/>
<feature type="transmembrane region" description="Helical" evidence="1">
    <location>
        <begin position="179"/>
        <end position="200"/>
    </location>
</feature>
<evidence type="ECO:0000313" key="4">
    <source>
        <dbReference type="Proteomes" id="UP000294919"/>
    </source>
</evidence>
<keyword evidence="1" id="KW-0812">Transmembrane</keyword>
<dbReference type="PANTHER" id="PTHR39177">
    <property type="entry name" value="ABC TRANSPORTER PERMEASE YTRC-RELATED"/>
    <property type="match status" value="1"/>
</dbReference>
<proteinExistence type="predicted"/>
<accession>A0A4R2KVL0</accession>
<dbReference type="InterPro" id="IPR045611">
    <property type="entry name" value="DUF6449"/>
</dbReference>
<dbReference type="Pfam" id="PF20047">
    <property type="entry name" value="DUF6449"/>
    <property type="match status" value="1"/>
</dbReference>
<dbReference type="PANTHER" id="PTHR39177:SF1">
    <property type="entry name" value="ABC TRANSPORTER PERMEASE YTRC-RELATED"/>
    <property type="match status" value="1"/>
</dbReference>
<dbReference type="Proteomes" id="UP000294919">
    <property type="component" value="Unassembled WGS sequence"/>
</dbReference>
<gene>
    <name evidence="3" type="ORF">EV214_10976</name>
</gene>
<feature type="transmembrane region" description="Helical" evidence="1">
    <location>
        <begin position="110"/>
        <end position="133"/>
    </location>
</feature>
<feature type="transmembrane region" description="Helical" evidence="1">
    <location>
        <begin position="20"/>
        <end position="43"/>
    </location>
</feature>
<feature type="transmembrane region" description="Helical" evidence="1">
    <location>
        <begin position="63"/>
        <end position="85"/>
    </location>
</feature>
<evidence type="ECO:0000256" key="1">
    <source>
        <dbReference type="SAM" id="Phobius"/>
    </source>
</evidence>
<feature type="transmembrane region" description="Helical" evidence="1">
    <location>
        <begin position="337"/>
        <end position="354"/>
    </location>
</feature>
<feature type="domain" description="DUF6449" evidence="2">
    <location>
        <begin position="431"/>
        <end position="545"/>
    </location>
</feature>
<organism evidence="3 4">
    <name type="scientific">Marinisporobacter balticus</name>
    <dbReference type="NCBI Taxonomy" id="2018667"/>
    <lineage>
        <taxon>Bacteria</taxon>
        <taxon>Bacillati</taxon>
        <taxon>Bacillota</taxon>
        <taxon>Clostridia</taxon>
        <taxon>Peptostreptococcales</taxon>
        <taxon>Thermotaleaceae</taxon>
        <taxon>Marinisporobacter</taxon>
    </lineage>
</organism>
<keyword evidence="4" id="KW-1185">Reference proteome</keyword>
<name>A0A4R2KVL0_9FIRM</name>
<feature type="transmembrane region" description="Helical" evidence="1">
    <location>
        <begin position="279"/>
        <end position="299"/>
    </location>
</feature>
<comment type="caution">
    <text evidence="3">The sequence shown here is derived from an EMBL/GenBank/DDBJ whole genome shotgun (WGS) entry which is preliminary data.</text>
</comment>
<feature type="transmembrane region" description="Helical" evidence="1">
    <location>
        <begin position="305"/>
        <end position="325"/>
    </location>
</feature>
<feature type="transmembrane region" description="Helical" evidence="1">
    <location>
        <begin position="153"/>
        <end position="172"/>
    </location>
</feature>
<keyword evidence="1" id="KW-0472">Membrane</keyword>
<dbReference type="RefSeq" id="WP_132244662.1">
    <property type="nucleotide sequence ID" value="NZ_SLWV01000009.1"/>
</dbReference>
<evidence type="ECO:0000259" key="2">
    <source>
        <dbReference type="Pfam" id="PF20047"/>
    </source>
</evidence>